<evidence type="ECO:0000256" key="2">
    <source>
        <dbReference type="ARBA" id="ARBA00022614"/>
    </source>
</evidence>
<evidence type="ECO:0000259" key="8">
    <source>
        <dbReference type="Pfam" id="PF23247"/>
    </source>
</evidence>
<dbReference type="PRINTS" id="PR00364">
    <property type="entry name" value="DISEASERSIST"/>
</dbReference>
<evidence type="ECO:0000256" key="1">
    <source>
        <dbReference type="ARBA" id="ARBA00008894"/>
    </source>
</evidence>
<dbReference type="GO" id="GO:0006952">
    <property type="term" value="P:defense response"/>
    <property type="evidence" value="ECO:0007669"/>
    <property type="project" value="UniProtKB-KW"/>
</dbReference>
<gene>
    <name evidence="10" type="ORF">L3X38_008745</name>
</gene>
<dbReference type="SUPFAM" id="SSF52540">
    <property type="entry name" value="P-loop containing nucleoside triphosphate hydrolases"/>
    <property type="match status" value="1"/>
</dbReference>
<evidence type="ECO:0000256" key="3">
    <source>
        <dbReference type="ARBA" id="ARBA00022737"/>
    </source>
</evidence>
<dbReference type="InterPro" id="IPR055414">
    <property type="entry name" value="LRR_R13L4/SHOC2-like"/>
</dbReference>
<dbReference type="InterPro" id="IPR027417">
    <property type="entry name" value="P-loop_NTPase"/>
</dbReference>
<comment type="similarity">
    <text evidence="1">Belongs to the disease resistance NB-LRR family.</text>
</comment>
<feature type="domain" description="Disease resistance R13L4/SHOC-2-like LRR" evidence="9">
    <location>
        <begin position="535"/>
        <end position="656"/>
    </location>
</feature>
<dbReference type="Gene3D" id="1.10.8.430">
    <property type="entry name" value="Helical domain of apoptotic protease-activating factors"/>
    <property type="match status" value="1"/>
</dbReference>
<evidence type="ECO:0000313" key="11">
    <source>
        <dbReference type="Proteomes" id="UP001054821"/>
    </source>
</evidence>
<dbReference type="Pfam" id="PF23247">
    <property type="entry name" value="LRR_RPS2"/>
    <property type="match status" value="1"/>
</dbReference>
<dbReference type="Gene3D" id="1.10.10.10">
    <property type="entry name" value="Winged helix-like DNA-binding domain superfamily/Winged helix DNA-binding domain"/>
    <property type="match status" value="1"/>
</dbReference>
<name>A0AAD5F7F2_PRUDU</name>
<keyword evidence="2" id="KW-0433">Leucine-rich repeat</keyword>
<organism evidence="10 11">
    <name type="scientific">Prunus dulcis</name>
    <name type="common">Almond</name>
    <name type="synonym">Amygdalus dulcis</name>
    <dbReference type="NCBI Taxonomy" id="3755"/>
    <lineage>
        <taxon>Eukaryota</taxon>
        <taxon>Viridiplantae</taxon>
        <taxon>Streptophyta</taxon>
        <taxon>Embryophyta</taxon>
        <taxon>Tracheophyta</taxon>
        <taxon>Spermatophyta</taxon>
        <taxon>Magnoliopsida</taxon>
        <taxon>eudicotyledons</taxon>
        <taxon>Gunneridae</taxon>
        <taxon>Pentapetalae</taxon>
        <taxon>rosids</taxon>
        <taxon>fabids</taxon>
        <taxon>Rosales</taxon>
        <taxon>Rosaceae</taxon>
        <taxon>Amygdaloideae</taxon>
        <taxon>Amygdaleae</taxon>
        <taxon>Prunus</taxon>
    </lineage>
</organism>
<dbReference type="Pfam" id="PF00931">
    <property type="entry name" value="NB-ARC"/>
    <property type="match status" value="1"/>
</dbReference>
<keyword evidence="11" id="KW-1185">Reference proteome</keyword>
<keyword evidence="6" id="KW-0067">ATP-binding</keyword>
<evidence type="ECO:0000256" key="5">
    <source>
        <dbReference type="ARBA" id="ARBA00022821"/>
    </source>
</evidence>
<dbReference type="Gene3D" id="3.80.10.10">
    <property type="entry name" value="Ribonuclease Inhibitor"/>
    <property type="match status" value="1"/>
</dbReference>
<dbReference type="AlphaFoldDB" id="A0AAD5F7F2"/>
<evidence type="ECO:0008006" key="12">
    <source>
        <dbReference type="Google" id="ProtNLM"/>
    </source>
</evidence>
<evidence type="ECO:0000313" key="10">
    <source>
        <dbReference type="EMBL" id="KAI5355850.1"/>
    </source>
</evidence>
<protein>
    <recommendedName>
        <fullName evidence="12">AAA+ ATPase domain-containing protein</fullName>
    </recommendedName>
</protein>
<evidence type="ECO:0000256" key="4">
    <source>
        <dbReference type="ARBA" id="ARBA00022741"/>
    </source>
</evidence>
<sequence>MAEIILGVIGPVMQLGQWLWSPAKRGLGYMVHYKRNTESLNLQIEELKVKKHGNQNLVDAFQLNGEEPEIKKWFEDANKAIADAAQLTGEVAASKNCISGMCPDLRWRYNLGKKAMEEKEAVNKLLKKGDFQTISVQVPHPIEIESTMSTGGFQAYGSTSRAMNQVMTALKDDKVTVIGVYGMGGVGKTTMVKQVGAQARKDGLFDHVIMAVFSQNPDLMKIQGQLSDMLGLKLQEETELGRAGRLKERILRRSKTLIILDDIWNASQTLTSIGIPNAIELQGCNSKVLLTTRRLNVCHVMKSHVKVRLDVLSVEDSWNLFTKEAGRSFDSRTSYDVAREVSGECAGLPIALIAVARALGDKDFDEWKEAARRLEMSQPANLEDDGDVFKCIKLSYEYLKGEDAKSCFLLCSLFAEDSDIAIQDLFSYGFGYGLFRDGNTLEGARAKARSVTKYLKASSLLLDGKSEEYVRMHDVIRDMAILIASSEEHGHRFLVKAGWELNVWPNDTDEGCSAISLMGNCIRKLPDELVCPKLQILLLNDNRTIEEIPEAFFQSLNALRVLDLTPTSISILPSSFNFLINLQTLHLDGCRYLKDISVLGKLKKLEILSLRSSGFKKFPEEIGNLANLRLLDLSWNSNMNIIPSKVISRLSRLEELLMEGSFGDWGGKVEGAGERINAGFDELTCLSYLNILSVRICNVECIPKDVGFLPNWEKFFICIKRESVPMANFTHSDSDCPRVLVLDTTIDTLPSWFKSVVIERTEKIFYSECRGLNNFLVEYATERLHGLISLSVEQCNHMPSLMNTTTTLVPNRPVLEKLEELYVNGLNDLKELCVGDLPHGSLGNLKLLEVKCCIALEGTLLQPNLWQKLQNLEVLNIESMSRMEYVFGSEGLKQEQAAFRNWRKMRLANLRELKSIWNGPAQYAIFHNLKVLTVSDCRKLKTIFPTDASHCLMQLELEVLRVYNCSSLETIIGASEGTLEDKIIFPRLRCIFLWSLPELKSFYSGESGGVECPSLEYLCVHECHSQFSISASDFHSQKQVQVDTGRFPVKGYVFSSLISTQSKRGFCVK</sequence>
<dbReference type="SUPFAM" id="SSF52058">
    <property type="entry name" value="L domain-like"/>
    <property type="match status" value="1"/>
</dbReference>
<dbReference type="InterPro" id="IPR032675">
    <property type="entry name" value="LRR_dom_sf"/>
</dbReference>
<comment type="caution">
    <text evidence="10">The sequence shown here is derived from an EMBL/GenBank/DDBJ whole genome shotgun (WGS) entry which is preliminary data.</text>
</comment>
<dbReference type="InterPro" id="IPR050905">
    <property type="entry name" value="Plant_NBS-LRR"/>
</dbReference>
<keyword evidence="3" id="KW-0677">Repeat</keyword>
<accession>A0AAD5F7F2</accession>
<dbReference type="InterPro" id="IPR057135">
    <property type="entry name" value="At4g27190-like_LRR"/>
</dbReference>
<dbReference type="Pfam" id="PF23598">
    <property type="entry name" value="LRR_14"/>
    <property type="match status" value="1"/>
</dbReference>
<dbReference type="GO" id="GO:0005524">
    <property type="term" value="F:ATP binding"/>
    <property type="evidence" value="ECO:0007669"/>
    <property type="project" value="UniProtKB-KW"/>
</dbReference>
<keyword evidence="4" id="KW-0547">Nucleotide-binding</keyword>
<dbReference type="EMBL" id="JAJFAZ020000001">
    <property type="protein sequence ID" value="KAI5355850.1"/>
    <property type="molecule type" value="Genomic_DNA"/>
</dbReference>
<dbReference type="Proteomes" id="UP001054821">
    <property type="component" value="Chromosome 1"/>
</dbReference>
<feature type="domain" description="NB-ARC" evidence="7">
    <location>
        <begin position="162"/>
        <end position="327"/>
    </location>
</feature>
<evidence type="ECO:0000259" key="7">
    <source>
        <dbReference type="Pfam" id="PF00931"/>
    </source>
</evidence>
<dbReference type="GO" id="GO:0043531">
    <property type="term" value="F:ADP binding"/>
    <property type="evidence" value="ECO:0007669"/>
    <property type="project" value="InterPro"/>
</dbReference>
<proteinExistence type="inferred from homology"/>
<dbReference type="Gene3D" id="3.40.50.300">
    <property type="entry name" value="P-loop containing nucleotide triphosphate hydrolases"/>
    <property type="match status" value="1"/>
</dbReference>
<evidence type="ECO:0000256" key="6">
    <source>
        <dbReference type="ARBA" id="ARBA00022840"/>
    </source>
</evidence>
<dbReference type="PANTHER" id="PTHR33463:SF203">
    <property type="entry name" value="AAA+ ATPASE DOMAIN-CONTAINING PROTEIN"/>
    <property type="match status" value="1"/>
</dbReference>
<dbReference type="InterPro" id="IPR002182">
    <property type="entry name" value="NB-ARC"/>
</dbReference>
<dbReference type="PANTHER" id="PTHR33463">
    <property type="entry name" value="NB-ARC DOMAIN-CONTAINING PROTEIN-RELATED"/>
    <property type="match status" value="1"/>
</dbReference>
<reference evidence="10 11" key="1">
    <citation type="journal article" date="2022" name="G3 (Bethesda)">
        <title>Whole-genome sequence and methylome profiling of the almond [Prunus dulcis (Mill.) D.A. Webb] cultivar 'Nonpareil'.</title>
        <authorList>
            <person name="D'Amico-Willman K.M."/>
            <person name="Ouma W.Z."/>
            <person name="Meulia T."/>
            <person name="Sideli G.M."/>
            <person name="Gradziel T.M."/>
            <person name="Fresnedo-Ramirez J."/>
        </authorList>
    </citation>
    <scope>NUCLEOTIDE SEQUENCE [LARGE SCALE GENOMIC DNA]</scope>
    <source>
        <strain evidence="10">Clone GOH B32 T37-40</strain>
    </source>
</reference>
<dbReference type="InterPro" id="IPR042197">
    <property type="entry name" value="Apaf_helical"/>
</dbReference>
<feature type="domain" description="Disease resistance protein At4g27190-like leucine-rich repeats" evidence="8">
    <location>
        <begin position="818"/>
        <end position="956"/>
    </location>
</feature>
<evidence type="ECO:0000259" key="9">
    <source>
        <dbReference type="Pfam" id="PF23598"/>
    </source>
</evidence>
<keyword evidence="5" id="KW-0611">Plant defense</keyword>
<dbReference type="InterPro" id="IPR036388">
    <property type="entry name" value="WH-like_DNA-bd_sf"/>
</dbReference>